<gene>
    <name evidence="1" type="ORF">O3303_13865</name>
</gene>
<evidence type="ECO:0000313" key="1">
    <source>
        <dbReference type="EMBL" id="WBA40905.1"/>
    </source>
</evidence>
<protein>
    <recommendedName>
        <fullName evidence="3">DUF2314 domain-containing protein</fullName>
    </recommendedName>
</protein>
<name>A0ABY7LQC0_9BACT</name>
<evidence type="ECO:0008006" key="3">
    <source>
        <dbReference type="Google" id="ProtNLM"/>
    </source>
</evidence>
<keyword evidence="2" id="KW-1185">Reference proteome</keyword>
<sequence length="146" mass="16051">MLATGPATRAQQPEMPVAATRLALQLTTAETLPAAPLKEARRTLAQARQRFNRGLPTGDKLFVTATLLDDAANRVPQLVQVQSWQDGRVSGRLVSTGRPEGNNREEFDEADIVDWMILHPDDSEEGNYVGKFLDLEDRLGSLSGPR</sequence>
<evidence type="ECO:0000313" key="2">
    <source>
        <dbReference type="Proteomes" id="UP001211005"/>
    </source>
</evidence>
<proteinExistence type="predicted"/>
<organism evidence="1 2">
    <name type="scientific">Hymenobacter canadensis</name>
    <dbReference type="NCBI Taxonomy" id="2999067"/>
    <lineage>
        <taxon>Bacteria</taxon>
        <taxon>Pseudomonadati</taxon>
        <taxon>Bacteroidota</taxon>
        <taxon>Cytophagia</taxon>
        <taxon>Cytophagales</taxon>
        <taxon>Hymenobacteraceae</taxon>
        <taxon>Hymenobacter</taxon>
    </lineage>
</organism>
<accession>A0ABY7LQC0</accession>
<dbReference type="EMBL" id="CP114767">
    <property type="protein sequence ID" value="WBA40905.1"/>
    <property type="molecule type" value="Genomic_DNA"/>
</dbReference>
<dbReference type="Proteomes" id="UP001211005">
    <property type="component" value="Chromosome"/>
</dbReference>
<reference evidence="1 2" key="1">
    <citation type="submission" date="2022-12" db="EMBL/GenBank/DDBJ databases">
        <title>Hymenobacter canadensis sp. nov. isolated from lake water of the Cambridge Bay, Canada.</title>
        <authorList>
            <person name="Kim W.H."/>
            <person name="Lee Y.M."/>
        </authorList>
    </citation>
    <scope>NUCLEOTIDE SEQUENCE [LARGE SCALE GENOMIC DNA]</scope>
    <source>
        <strain evidence="1 2">PAMC 29467</strain>
    </source>
</reference>
<dbReference type="RefSeq" id="WP_269558991.1">
    <property type="nucleotide sequence ID" value="NZ_CP114767.1"/>
</dbReference>